<feature type="transmembrane region" description="Helical" evidence="6">
    <location>
        <begin position="158"/>
        <end position="174"/>
    </location>
</feature>
<evidence type="ECO:0000256" key="6">
    <source>
        <dbReference type="SAM" id="Phobius"/>
    </source>
</evidence>
<evidence type="ECO:0000256" key="5">
    <source>
        <dbReference type="ARBA" id="ARBA00023136"/>
    </source>
</evidence>
<keyword evidence="9" id="KW-1185">Reference proteome</keyword>
<evidence type="ECO:0000259" key="7">
    <source>
        <dbReference type="Pfam" id="PF03458"/>
    </source>
</evidence>
<comment type="subcellular location">
    <subcellularLocation>
        <location evidence="1">Cell membrane</location>
        <topology evidence="1">Multi-pass membrane protein</topology>
    </subcellularLocation>
</comment>
<dbReference type="EMBL" id="BAABKX010000015">
    <property type="protein sequence ID" value="GAA5055692.1"/>
    <property type="molecule type" value="Genomic_DNA"/>
</dbReference>
<keyword evidence="4 6" id="KW-1133">Transmembrane helix</keyword>
<keyword evidence="2" id="KW-1003">Cell membrane</keyword>
<reference evidence="8 9" key="1">
    <citation type="journal article" date="2019" name="Int. J. Syst. Evol. Microbiol.">
        <title>The Global Catalogue of Microorganisms (GCM) 10K type strain sequencing project: providing services to taxonomists for standard genome sequencing and annotation.</title>
        <authorList>
            <consortium name="The Broad Institute Genomics Platform"/>
            <consortium name="The Broad Institute Genome Sequencing Center for Infectious Disease"/>
            <person name="Wu L."/>
            <person name="Ma J."/>
        </authorList>
    </citation>
    <scope>NUCLEOTIDE SEQUENCE [LARGE SCALE GENOMIC DNA]</scope>
    <source>
        <strain evidence="8 9">JCM 17504</strain>
    </source>
</reference>
<feature type="transmembrane region" description="Helical" evidence="6">
    <location>
        <begin position="12"/>
        <end position="29"/>
    </location>
</feature>
<keyword evidence="5 6" id="KW-0472">Membrane</keyword>
<evidence type="ECO:0000313" key="8">
    <source>
        <dbReference type="EMBL" id="GAA5055692.1"/>
    </source>
</evidence>
<evidence type="ECO:0000256" key="4">
    <source>
        <dbReference type="ARBA" id="ARBA00022989"/>
    </source>
</evidence>
<gene>
    <name evidence="8" type="ORF">GCM10025751_35610</name>
</gene>
<dbReference type="InterPro" id="IPR005115">
    <property type="entry name" value="Gly_transporter"/>
</dbReference>
<sequence>MGAKGEVTMDAFGIMNIVGLLAFAVVGSLRGSEADLDLLGVGVLGVMTALGGGVTRDLLVNATPVALRSMGDVSVALVGVALAVVLSRFGDDLTERPVVRIPDAIGLSAFATTGALVAHDAGLTAFGVVLLATVTGVGGGLISDLLLQNVPSVLVEDFYATCALLGGLAFWLLVDVGVGSQKSAVACAGIVLGLRLLAIRYDWELPTV</sequence>
<feature type="domain" description="Glycine transporter" evidence="7">
    <location>
        <begin position="14"/>
        <end position="87"/>
    </location>
</feature>
<proteinExistence type="predicted"/>
<organism evidence="8 9">
    <name type="scientific">Haladaptatus pallidirubidus</name>
    <dbReference type="NCBI Taxonomy" id="1008152"/>
    <lineage>
        <taxon>Archaea</taxon>
        <taxon>Methanobacteriati</taxon>
        <taxon>Methanobacteriota</taxon>
        <taxon>Stenosarchaea group</taxon>
        <taxon>Halobacteria</taxon>
        <taxon>Halobacteriales</taxon>
        <taxon>Haladaptataceae</taxon>
        <taxon>Haladaptatus</taxon>
    </lineage>
</organism>
<dbReference type="PANTHER" id="PTHR30506">
    <property type="entry name" value="INNER MEMBRANE PROTEIN"/>
    <property type="match status" value="1"/>
</dbReference>
<name>A0AAV3ULC2_9EURY</name>
<dbReference type="Pfam" id="PF03458">
    <property type="entry name" value="Gly_transporter"/>
    <property type="match status" value="2"/>
</dbReference>
<evidence type="ECO:0000313" key="9">
    <source>
        <dbReference type="Proteomes" id="UP001501729"/>
    </source>
</evidence>
<evidence type="ECO:0000256" key="1">
    <source>
        <dbReference type="ARBA" id="ARBA00004651"/>
    </source>
</evidence>
<keyword evidence="3 6" id="KW-0812">Transmembrane</keyword>
<dbReference type="PANTHER" id="PTHR30506:SF3">
    <property type="entry name" value="UPF0126 INNER MEMBRANE PROTEIN YADS-RELATED"/>
    <property type="match status" value="1"/>
</dbReference>
<protein>
    <submittedName>
        <fullName evidence="8">TRIC cation channel family protein</fullName>
    </submittedName>
</protein>
<evidence type="ECO:0000256" key="2">
    <source>
        <dbReference type="ARBA" id="ARBA00022475"/>
    </source>
</evidence>
<feature type="domain" description="Glycine transporter" evidence="7">
    <location>
        <begin position="101"/>
        <end position="173"/>
    </location>
</feature>
<feature type="transmembrane region" description="Helical" evidence="6">
    <location>
        <begin position="66"/>
        <end position="86"/>
    </location>
</feature>
<dbReference type="AlphaFoldDB" id="A0AAV3ULC2"/>
<dbReference type="Proteomes" id="UP001501729">
    <property type="component" value="Unassembled WGS sequence"/>
</dbReference>
<dbReference type="GO" id="GO:0005886">
    <property type="term" value="C:plasma membrane"/>
    <property type="evidence" value="ECO:0007669"/>
    <property type="project" value="UniProtKB-SubCell"/>
</dbReference>
<accession>A0AAV3ULC2</accession>
<feature type="transmembrane region" description="Helical" evidence="6">
    <location>
        <begin position="36"/>
        <end position="54"/>
    </location>
</feature>
<feature type="transmembrane region" description="Helical" evidence="6">
    <location>
        <begin position="124"/>
        <end position="146"/>
    </location>
</feature>
<comment type="caution">
    <text evidence="8">The sequence shown here is derived from an EMBL/GenBank/DDBJ whole genome shotgun (WGS) entry which is preliminary data.</text>
</comment>
<evidence type="ECO:0000256" key="3">
    <source>
        <dbReference type="ARBA" id="ARBA00022692"/>
    </source>
</evidence>